<proteinExistence type="inferred from homology"/>
<reference evidence="5 6" key="1">
    <citation type="submission" date="2019-09" db="EMBL/GenBank/DDBJ databases">
        <title>Draft genome sequences of 48 bacterial type strains from the CCUG.</title>
        <authorList>
            <person name="Tunovic T."/>
            <person name="Pineiro-Iglesias B."/>
            <person name="Unosson C."/>
            <person name="Inganas E."/>
            <person name="Ohlen M."/>
            <person name="Cardew S."/>
            <person name="Jensie-Markopoulos S."/>
            <person name="Salva-Serra F."/>
            <person name="Jaen-Luchoro D."/>
            <person name="Karlsson R."/>
            <person name="Svensson-Stadler L."/>
            <person name="Chun J."/>
            <person name="Moore E."/>
        </authorList>
    </citation>
    <scope>NUCLEOTIDE SEQUENCE [LARGE SCALE GENOMIC DNA]</scope>
    <source>
        <strain evidence="5 6">CCUG 48643</strain>
    </source>
</reference>
<dbReference type="PANTHER" id="PTHR23416:SF23">
    <property type="entry name" value="ACETYLTRANSFERASE C18B11.09C-RELATED"/>
    <property type="match status" value="1"/>
</dbReference>
<dbReference type="Pfam" id="PF00132">
    <property type="entry name" value="Hexapep"/>
    <property type="match status" value="1"/>
</dbReference>
<evidence type="ECO:0000256" key="4">
    <source>
        <dbReference type="ARBA" id="ARBA00023315"/>
    </source>
</evidence>
<dbReference type="Gene3D" id="2.160.10.10">
    <property type="entry name" value="Hexapeptide repeat proteins"/>
    <property type="match status" value="1"/>
</dbReference>
<accession>A0A7V7NXM6</accession>
<comment type="caution">
    <text evidence="5">The sequence shown here is derived from an EMBL/GenBank/DDBJ whole genome shotgun (WGS) entry which is preliminary data.</text>
</comment>
<dbReference type="GO" id="GO:0005829">
    <property type="term" value="C:cytosol"/>
    <property type="evidence" value="ECO:0007669"/>
    <property type="project" value="TreeGrafter"/>
</dbReference>
<name>A0A7V7NXM6_9VIBR</name>
<dbReference type="CDD" id="cd03349">
    <property type="entry name" value="LbH_XAT"/>
    <property type="match status" value="1"/>
</dbReference>
<dbReference type="PANTHER" id="PTHR23416">
    <property type="entry name" value="SIALIC ACID SYNTHASE-RELATED"/>
    <property type="match status" value="1"/>
</dbReference>
<organism evidence="5 6">
    <name type="scientific">Vibrio chagasii</name>
    <dbReference type="NCBI Taxonomy" id="170679"/>
    <lineage>
        <taxon>Bacteria</taxon>
        <taxon>Pseudomonadati</taxon>
        <taxon>Pseudomonadota</taxon>
        <taxon>Gammaproteobacteria</taxon>
        <taxon>Vibrionales</taxon>
        <taxon>Vibrionaceae</taxon>
        <taxon>Vibrio</taxon>
    </lineage>
</organism>
<dbReference type="InterPro" id="IPR011004">
    <property type="entry name" value="Trimer_LpxA-like_sf"/>
</dbReference>
<evidence type="ECO:0000256" key="3">
    <source>
        <dbReference type="ARBA" id="ARBA00022737"/>
    </source>
</evidence>
<evidence type="ECO:0000313" key="5">
    <source>
        <dbReference type="EMBL" id="KAB0483012.1"/>
    </source>
</evidence>
<gene>
    <name evidence="5" type="ORF">F7Q91_01545</name>
</gene>
<dbReference type="GO" id="GO:0008374">
    <property type="term" value="F:O-acyltransferase activity"/>
    <property type="evidence" value="ECO:0007669"/>
    <property type="project" value="TreeGrafter"/>
</dbReference>
<evidence type="ECO:0000256" key="2">
    <source>
        <dbReference type="ARBA" id="ARBA00022679"/>
    </source>
</evidence>
<comment type="similarity">
    <text evidence="1">Belongs to the transferase hexapeptide repeat family.</text>
</comment>
<dbReference type="PROSITE" id="PS00101">
    <property type="entry name" value="HEXAPEP_TRANSFERASES"/>
    <property type="match status" value="1"/>
</dbReference>
<dbReference type="RefSeq" id="WP_137406302.1">
    <property type="nucleotide sequence ID" value="NZ_AP025465.1"/>
</dbReference>
<dbReference type="Proteomes" id="UP000423756">
    <property type="component" value="Unassembled WGS sequence"/>
</dbReference>
<dbReference type="GeneID" id="77340049"/>
<dbReference type="AlphaFoldDB" id="A0A7V7NXM6"/>
<evidence type="ECO:0000256" key="1">
    <source>
        <dbReference type="ARBA" id="ARBA00007274"/>
    </source>
</evidence>
<dbReference type="InterPro" id="IPR001451">
    <property type="entry name" value="Hexapep"/>
</dbReference>
<keyword evidence="4" id="KW-0012">Acyltransferase</keyword>
<dbReference type="EMBL" id="VZPX01000002">
    <property type="protein sequence ID" value="KAB0483012.1"/>
    <property type="molecule type" value="Genomic_DNA"/>
</dbReference>
<protein>
    <recommendedName>
        <fullName evidence="7">Chloramphenicol acetyltransferase</fullName>
    </recommendedName>
</protein>
<evidence type="ECO:0008006" key="7">
    <source>
        <dbReference type="Google" id="ProtNLM"/>
    </source>
</evidence>
<keyword evidence="3" id="KW-0677">Repeat</keyword>
<dbReference type="SUPFAM" id="SSF51161">
    <property type="entry name" value="Trimeric LpxA-like enzymes"/>
    <property type="match status" value="1"/>
</dbReference>
<sequence length="225" mass="25270">MNSKIDGNAKIFNNVNINNSQIGVSSIGDNSNIESTVIKSRVKIDRNNYIYHSFIGEYSYTGRNTTIIHTKIGSFCSISWNVTIGGANHDYSRITQHSFLYDDSSKLRPDDSKVVYDRFTKPLSIGSDVWIAAGSVVTRGVCIGDGAVVGANSVVTKDVPPYAIVAGNPAKIIKYRFSTEIIELLLTIRWWDWPLEKIRKHYEMISNTPSIKELEKFLRKENDSI</sequence>
<dbReference type="InterPro" id="IPR051159">
    <property type="entry name" value="Hexapeptide_acetyltransf"/>
</dbReference>
<evidence type="ECO:0000313" key="6">
    <source>
        <dbReference type="Proteomes" id="UP000423756"/>
    </source>
</evidence>
<keyword evidence="2" id="KW-0808">Transferase</keyword>
<dbReference type="InterPro" id="IPR018357">
    <property type="entry name" value="Hexapep_transf_CS"/>
</dbReference>